<comment type="catalytic activity">
    <reaction evidence="1">
        <text>Hydrolysis of terminal non-reducing N-acetyl-D-hexosamine residues in N-acetyl-beta-D-hexosaminides.</text>
        <dbReference type="EC" id="3.2.1.52"/>
    </reaction>
</comment>
<name>A0A139KPC5_BACOV</name>
<evidence type="ECO:0000313" key="12">
    <source>
        <dbReference type="EMBL" id="KAA4536403.1"/>
    </source>
</evidence>
<dbReference type="InterPro" id="IPR015883">
    <property type="entry name" value="Glyco_hydro_20_cat"/>
</dbReference>
<comment type="caution">
    <text evidence="12">The sequence shown here is derived from an EMBL/GenBank/DDBJ whole genome shotgun (WGS) entry which is preliminary data.</text>
</comment>
<accession>A0A139KPC5</accession>
<dbReference type="AlphaFoldDB" id="A0A139KPC5"/>
<feature type="domain" description="Beta-hexosaminidase bacterial type N-terminal" evidence="8">
    <location>
        <begin position="42"/>
        <end position="164"/>
    </location>
</feature>
<evidence type="ECO:0000256" key="4">
    <source>
        <dbReference type="ARBA" id="ARBA00022801"/>
    </source>
</evidence>
<dbReference type="EMBL" id="VWLB01000025">
    <property type="protein sequence ID" value="KAA3927247.1"/>
    <property type="molecule type" value="Genomic_DNA"/>
</dbReference>
<evidence type="ECO:0000256" key="2">
    <source>
        <dbReference type="ARBA" id="ARBA00006285"/>
    </source>
</evidence>
<evidence type="ECO:0000256" key="6">
    <source>
        <dbReference type="PIRSR" id="PIRSR625705-1"/>
    </source>
</evidence>
<evidence type="ECO:0000313" key="17">
    <source>
        <dbReference type="EMBL" id="RHH43139.1"/>
    </source>
</evidence>
<dbReference type="EMBL" id="VWFC01000001">
    <property type="protein sequence ID" value="KAB1331435.1"/>
    <property type="molecule type" value="Genomic_DNA"/>
</dbReference>
<protein>
    <recommendedName>
        <fullName evidence="3">beta-N-acetylhexosaminidase</fullName>
        <ecNumber evidence="3">3.2.1.52</ecNumber>
    </recommendedName>
</protein>
<dbReference type="PROSITE" id="PS51257">
    <property type="entry name" value="PROKAR_LIPOPROTEIN"/>
    <property type="match status" value="1"/>
</dbReference>
<dbReference type="Proteomes" id="UP000365824">
    <property type="component" value="Unassembled WGS sequence"/>
</dbReference>
<evidence type="ECO:0000313" key="13">
    <source>
        <dbReference type="EMBL" id="KAA4623787.1"/>
    </source>
</evidence>
<evidence type="ECO:0000259" key="7">
    <source>
        <dbReference type="Pfam" id="PF00728"/>
    </source>
</evidence>
<organism evidence="12 25">
    <name type="scientific">Bacteroides ovatus</name>
    <dbReference type="NCBI Taxonomy" id="28116"/>
    <lineage>
        <taxon>Bacteria</taxon>
        <taxon>Pseudomonadati</taxon>
        <taxon>Bacteroidota</taxon>
        <taxon>Bacteroidia</taxon>
        <taxon>Bacteroidales</taxon>
        <taxon>Bacteroidaceae</taxon>
        <taxon>Bacteroides</taxon>
    </lineage>
</organism>
<evidence type="ECO:0000313" key="10">
    <source>
        <dbReference type="EMBL" id="KAA3952464.1"/>
    </source>
</evidence>
<dbReference type="EMBL" id="VWKB01000011">
    <property type="protein sequence ID" value="KAA4100319.1"/>
    <property type="molecule type" value="Genomic_DNA"/>
</dbReference>
<dbReference type="Proteomes" id="UP000473905">
    <property type="component" value="Unassembled WGS sequence"/>
</dbReference>
<evidence type="ECO:0000313" key="19">
    <source>
        <dbReference type="Proteomes" id="UP000323717"/>
    </source>
</evidence>
<dbReference type="Pfam" id="PF02838">
    <property type="entry name" value="Glyco_hydro_20b"/>
    <property type="match status" value="1"/>
</dbReference>
<dbReference type="InterPro" id="IPR017853">
    <property type="entry name" value="GH"/>
</dbReference>
<comment type="similarity">
    <text evidence="2">Belongs to the glycosyl hydrolase 20 family.</text>
</comment>
<evidence type="ECO:0000313" key="22">
    <source>
        <dbReference type="Proteomes" id="UP000424805"/>
    </source>
</evidence>
<dbReference type="Proteomes" id="UP000424805">
    <property type="component" value="Unassembled WGS sequence"/>
</dbReference>
<keyword evidence="4 17" id="KW-0378">Hydrolase</keyword>
<dbReference type="EMBL" id="VWFO01000014">
    <property type="protein sequence ID" value="KAA4663875.1"/>
    <property type="molecule type" value="Genomic_DNA"/>
</dbReference>
<evidence type="ECO:0000313" key="18">
    <source>
        <dbReference type="Proteomes" id="UP000283329"/>
    </source>
</evidence>
<evidence type="ECO:0000313" key="14">
    <source>
        <dbReference type="EMBL" id="KAA4663875.1"/>
    </source>
</evidence>
<dbReference type="EMBL" id="VWGP01000008">
    <property type="protein sequence ID" value="KAA4536403.1"/>
    <property type="molecule type" value="Genomic_DNA"/>
</dbReference>
<evidence type="ECO:0000313" key="9">
    <source>
        <dbReference type="EMBL" id="KAA3927247.1"/>
    </source>
</evidence>
<dbReference type="Proteomes" id="UP000375690">
    <property type="component" value="Unassembled WGS sequence"/>
</dbReference>
<evidence type="ECO:0000313" key="21">
    <source>
        <dbReference type="Proteomes" id="UP000375690"/>
    </source>
</evidence>
<dbReference type="EMBL" id="QRJR01000019">
    <property type="protein sequence ID" value="RHH43139.1"/>
    <property type="molecule type" value="Genomic_DNA"/>
</dbReference>
<dbReference type="EC" id="3.2.1.52" evidence="3"/>
<dbReference type="GO" id="GO:0016020">
    <property type="term" value="C:membrane"/>
    <property type="evidence" value="ECO:0007669"/>
    <property type="project" value="TreeGrafter"/>
</dbReference>
<gene>
    <name evidence="17" type="ORF">DW206_17950</name>
    <name evidence="15" type="ORF">F3B53_01340</name>
    <name evidence="12" type="ORF">F3B85_13100</name>
    <name evidence="13" type="ORF">F3B90_18490</name>
    <name evidence="14" type="ORF">F3B98_12725</name>
    <name evidence="11" type="ORF">F3D66_08735</name>
    <name evidence="10" type="ORF">F3D71_09275</name>
    <name evidence="9" type="ORF">F3F25_15665</name>
    <name evidence="16" type="ORF">PO382_14370</name>
</gene>
<dbReference type="InterPro" id="IPR029018">
    <property type="entry name" value="Hex-like_dom2"/>
</dbReference>
<dbReference type="Pfam" id="PF00728">
    <property type="entry name" value="Glyco_hydro_20"/>
    <property type="match status" value="1"/>
</dbReference>
<dbReference type="PANTHER" id="PTHR22600">
    <property type="entry name" value="BETA-HEXOSAMINIDASE"/>
    <property type="match status" value="1"/>
</dbReference>
<dbReference type="SUPFAM" id="SSF55545">
    <property type="entry name" value="beta-N-acetylhexosaminidase-like domain"/>
    <property type="match status" value="1"/>
</dbReference>
<evidence type="ECO:0000313" key="23">
    <source>
        <dbReference type="Proteomes" id="UP000435985"/>
    </source>
</evidence>
<evidence type="ECO:0000256" key="1">
    <source>
        <dbReference type="ARBA" id="ARBA00001231"/>
    </source>
</evidence>
<dbReference type="PANTHER" id="PTHR22600:SF57">
    <property type="entry name" value="BETA-N-ACETYLHEXOSAMINIDASE"/>
    <property type="match status" value="1"/>
</dbReference>
<dbReference type="EMBL" id="VWLE01000098">
    <property type="protein sequence ID" value="KAA3952464.1"/>
    <property type="molecule type" value="Genomic_DNA"/>
</dbReference>
<dbReference type="STRING" id="28116.Bovatus_02011"/>
<reference evidence="17 18" key="1">
    <citation type="submission" date="2018-08" db="EMBL/GenBank/DDBJ databases">
        <title>A genome reference for cultivated species of the human gut microbiota.</title>
        <authorList>
            <person name="Zou Y."/>
            <person name="Xue W."/>
            <person name="Luo G."/>
        </authorList>
    </citation>
    <scope>NUCLEOTIDE SEQUENCE [LARGE SCALE GENOMIC DNA]</scope>
    <source>
        <strain evidence="17 18">AM17-48</strain>
    </source>
</reference>
<dbReference type="Proteomes" id="UP000478493">
    <property type="component" value="Unassembled WGS sequence"/>
</dbReference>
<evidence type="ECO:0000313" key="24">
    <source>
        <dbReference type="Proteomes" id="UP000473905"/>
    </source>
</evidence>
<dbReference type="GO" id="GO:0004563">
    <property type="term" value="F:beta-N-acetylhexosaminidase activity"/>
    <property type="evidence" value="ECO:0007669"/>
    <property type="project" value="UniProtKB-EC"/>
</dbReference>
<reference evidence="19 20" key="2">
    <citation type="journal article" date="2019" name="Nat. Med.">
        <title>A library of human gut bacterial isolates paired with longitudinal multiomics data enables mechanistic microbiome research.</title>
        <authorList>
            <person name="Poyet M."/>
            <person name="Groussin M."/>
            <person name="Gibbons S.M."/>
            <person name="Avila-Pacheco J."/>
            <person name="Jiang X."/>
            <person name="Kearney S.M."/>
            <person name="Perrotta A.R."/>
            <person name="Berdy B."/>
            <person name="Zhao S."/>
            <person name="Lieberman T.D."/>
            <person name="Swanson P.K."/>
            <person name="Smith M."/>
            <person name="Roesemann S."/>
            <person name="Alexander J.E."/>
            <person name="Rich S.A."/>
            <person name="Livny J."/>
            <person name="Vlamakis H."/>
            <person name="Clish C."/>
            <person name="Bullock K."/>
            <person name="Deik A."/>
            <person name="Scott J."/>
            <person name="Pierce K.A."/>
            <person name="Xavier R.J."/>
            <person name="Alm E.J."/>
        </authorList>
    </citation>
    <scope>NUCLEOTIDE SEQUENCE [LARGE SCALE GENOMIC DNA]</scope>
    <source>
        <strain evidence="11 24">BIOML-A134</strain>
        <strain evidence="14 23">BIOML-A14</strain>
        <strain evidence="13 22">BIOML-A15</strain>
        <strain evidence="9 20">BIOML-A160</strain>
        <strain evidence="10 19">BIOML-A163</strain>
        <strain evidence="15 21">BIOML-A2</strain>
        <strain evidence="12 25">BIOML-A41</strain>
    </source>
</reference>
<dbReference type="Gene3D" id="3.30.379.10">
    <property type="entry name" value="Chitobiase/beta-hexosaminidase domain 2-like"/>
    <property type="match status" value="1"/>
</dbReference>
<dbReference type="Proteomes" id="UP000435985">
    <property type="component" value="Unassembled WGS sequence"/>
</dbReference>
<dbReference type="RefSeq" id="WP_004306862.1">
    <property type="nucleotide sequence ID" value="NZ_BAABYV010000001.1"/>
</dbReference>
<evidence type="ECO:0000313" key="16">
    <source>
        <dbReference type="EMBL" id="MDC2743407.1"/>
    </source>
</evidence>
<feature type="domain" description="Glycoside hydrolase family 20 catalytic" evidence="7">
    <location>
        <begin position="167"/>
        <end position="510"/>
    </location>
</feature>
<dbReference type="GO" id="GO:0030203">
    <property type="term" value="P:glycosaminoglycan metabolic process"/>
    <property type="evidence" value="ECO:0007669"/>
    <property type="project" value="TreeGrafter"/>
</dbReference>
<dbReference type="InterPro" id="IPR025705">
    <property type="entry name" value="Beta_hexosaminidase_sua/sub"/>
</dbReference>
<dbReference type="EMBL" id="VWFP01000020">
    <property type="protein sequence ID" value="KAA4623787.1"/>
    <property type="molecule type" value="Genomic_DNA"/>
</dbReference>
<evidence type="ECO:0000313" key="20">
    <source>
        <dbReference type="Proteomes" id="UP000365824"/>
    </source>
</evidence>
<evidence type="ECO:0000256" key="3">
    <source>
        <dbReference type="ARBA" id="ARBA00012663"/>
    </source>
</evidence>
<evidence type="ECO:0000256" key="5">
    <source>
        <dbReference type="ARBA" id="ARBA00023295"/>
    </source>
</evidence>
<keyword evidence="24" id="KW-1185">Reference proteome</keyword>
<dbReference type="GO" id="GO:0005975">
    <property type="term" value="P:carbohydrate metabolic process"/>
    <property type="evidence" value="ECO:0007669"/>
    <property type="project" value="InterPro"/>
</dbReference>
<dbReference type="Proteomes" id="UP001219389">
    <property type="component" value="Unassembled WGS sequence"/>
</dbReference>
<dbReference type="Proteomes" id="UP000323717">
    <property type="component" value="Unassembled WGS sequence"/>
</dbReference>
<dbReference type="PRINTS" id="PR00738">
    <property type="entry name" value="GLHYDRLASE20"/>
</dbReference>
<reference evidence="16" key="3">
    <citation type="submission" date="2022-10" db="EMBL/GenBank/DDBJ databases">
        <title>Human gut microbiome strain richness.</title>
        <authorList>
            <person name="Chen-Liaw A."/>
        </authorList>
    </citation>
    <scope>NUCLEOTIDE SEQUENCE</scope>
    <source>
        <strain evidence="16">BSD2780120875st1_E1_BSD2780120875_150330</strain>
    </source>
</reference>
<evidence type="ECO:0000313" key="11">
    <source>
        <dbReference type="EMBL" id="KAA4100319.1"/>
    </source>
</evidence>
<dbReference type="Gene3D" id="3.20.20.80">
    <property type="entry name" value="Glycosidases"/>
    <property type="match status" value="1"/>
</dbReference>
<evidence type="ECO:0000259" key="8">
    <source>
        <dbReference type="Pfam" id="PF02838"/>
    </source>
</evidence>
<evidence type="ECO:0000313" key="15">
    <source>
        <dbReference type="EMBL" id="KAB1331435.1"/>
    </source>
</evidence>
<proteinExistence type="inferred from homology"/>
<dbReference type="InterPro" id="IPR015882">
    <property type="entry name" value="HEX_bac_N"/>
</dbReference>
<dbReference type="SUPFAM" id="SSF51445">
    <property type="entry name" value="(Trans)glycosidases"/>
    <property type="match status" value="1"/>
</dbReference>
<keyword evidence="5" id="KW-0326">Glycosidase</keyword>
<dbReference type="CDD" id="cd06563">
    <property type="entry name" value="GH20_chitobiase-like"/>
    <property type="match status" value="1"/>
</dbReference>
<sequence length="542" mass="62959">MNYDKIKRTGILFLLGIGAITSLSCNDNDNANYPERVPTRLSVMPLPERVDYKESVVSLPQNVTVSQNIPASTSQLLKSTLEEKLSLSVSDASNDRAFIRVKQEADLAKEAYRLTVTKEGACVYYSTETGLLWGIQTLRQALEQANFFTSGSAKYLPMVDIKDAPKYDWRGFHIDVVRHMFTVDYLKKVIDCLSFYKINKLHLHLTDDQGWRIEVKKYPLLTQEGSWRDFDEYDKRCVELSQQDYNYEIDPRFVRNGSQYGGHYTQEEMKGLVSYALERGIDIVPEIDMPGHFSAAIKVYPELSCTGEAGWGEEFSYPICPSRPENYQFVQSIIDEMVEIFPSEYFHIGADEVEKDNWEQCEVCQRLMQQEGYQKVDELQNRFVKIMTNYVKGKGKKVMGWDDAFLEKEPQDLIYTYWRDWLPDQPGKITQKGYPIIFMEWSRFYLSATPSDEGLSSLYNFEFEPQFPGIVKQNVLGFQACVWTEMIPNERKFGQHVFPSLQAFSELAWGSSRNWIDFTNRLKWHVKWLNANGFYFTKPGFL</sequence>
<feature type="active site" description="Proton donor" evidence="6">
    <location>
        <position position="352"/>
    </location>
</feature>
<dbReference type="EMBL" id="JAQNZF010000018">
    <property type="protein sequence ID" value="MDC2743407.1"/>
    <property type="molecule type" value="Genomic_DNA"/>
</dbReference>
<dbReference type="Proteomes" id="UP000283329">
    <property type="component" value="Unassembled WGS sequence"/>
</dbReference>
<evidence type="ECO:0000313" key="25">
    <source>
        <dbReference type="Proteomes" id="UP000478493"/>
    </source>
</evidence>